<dbReference type="RefSeq" id="XP_041163419.1">
    <property type="nucleotide sequence ID" value="XM_041299825.1"/>
</dbReference>
<proteinExistence type="predicted"/>
<reference evidence="2" key="1">
    <citation type="journal article" date="2020" name="New Phytol.">
        <title>Comparative genomics reveals dynamic genome evolution in host specialist ectomycorrhizal fungi.</title>
        <authorList>
            <person name="Lofgren L.A."/>
            <person name="Nguyen N.H."/>
            <person name="Vilgalys R."/>
            <person name="Ruytinx J."/>
            <person name="Liao H.L."/>
            <person name="Branco S."/>
            <person name="Kuo A."/>
            <person name="LaButti K."/>
            <person name="Lipzen A."/>
            <person name="Andreopoulos W."/>
            <person name="Pangilinan J."/>
            <person name="Riley R."/>
            <person name="Hundley H."/>
            <person name="Na H."/>
            <person name="Barry K."/>
            <person name="Grigoriev I.V."/>
            <person name="Stajich J.E."/>
            <person name="Kennedy P.G."/>
        </authorList>
    </citation>
    <scope>NUCLEOTIDE SEQUENCE</scope>
    <source>
        <strain evidence="2">S12</strain>
    </source>
</reference>
<evidence type="ECO:0000256" key="1">
    <source>
        <dbReference type="SAM" id="MobiDB-lite"/>
    </source>
</evidence>
<dbReference type="EMBL" id="JABBWE010000012">
    <property type="protein sequence ID" value="KAG1798878.1"/>
    <property type="molecule type" value="Genomic_DNA"/>
</dbReference>
<evidence type="ECO:0000313" key="2">
    <source>
        <dbReference type="EMBL" id="KAG1798878.1"/>
    </source>
</evidence>
<dbReference type="GeneID" id="64593589"/>
<evidence type="ECO:0000313" key="3">
    <source>
        <dbReference type="Proteomes" id="UP000719766"/>
    </source>
</evidence>
<feature type="region of interest" description="Disordered" evidence="1">
    <location>
        <begin position="1"/>
        <end position="36"/>
    </location>
</feature>
<protein>
    <submittedName>
        <fullName evidence="2">Uncharacterized protein</fullName>
    </submittedName>
</protein>
<dbReference type="AlphaFoldDB" id="A0A9P7J1I7"/>
<feature type="compositionally biased region" description="Polar residues" evidence="1">
    <location>
        <begin position="61"/>
        <end position="85"/>
    </location>
</feature>
<accession>A0A9P7J1I7</accession>
<organism evidence="2 3">
    <name type="scientific">Suillus plorans</name>
    <dbReference type="NCBI Taxonomy" id="116603"/>
    <lineage>
        <taxon>Eukaryota</taxon>
        <taxon>Fungi</taxon>
        <taxon>Dikarya</taxon>
        <taxon>Basidiomycota</taxon>
        <taxon>Agaricomycotina</taxon>
        <taxon>Agaricomycetes</taxon>
        <taxon>Agaricomycetidae</taxon>
        <taxon>Boletales</taxon>
        <taxon>Suillineae</taxon>
        <taxon>Suillaceae</taxon>
        <taxon>Suillus</taxon>
    </lineage>
</organism>
<dbReference type="Proteomes" id="UP000719766">
    <property type="component" value="Unassembled WGS sequence"/>
</dbReference>
<name>A0A9P7J1I7_9AGAM</name>
<sequence length="190" mass="20303">MPPSLDADREALVRPKRVPAPSKRLTDASNSATPELSAHLEAIALKRAEDAKRLAEDTTMAPATSSSHFVTPTKRSQNTDSSGSGYDTDCSAAQKPPKKKKSHSSQSVIISSDSEDSRAAPATAKKNQAPDPVNDDGFLADINIASLSNDEIKQKPDRKVRNILSLVLMANLAPIAIAPCARRRVHANTL</sequence>
<feature type="compositionally biased region" description="Basic and acidic residues" evidence="1">
    <location>
        <begin position="1"/>
        <end position="13"/>
    </location>
</feature>
<gene>
    <name evidence="2" type="ORF">HD556DRAFT_1305739</name>
</gene>
<dbReference type="OrthoDB" id="2692835at2759"/>
<feature type="region of interest" description="Disordered" evidence="1">
    <location>
        <begin position="53"/>
        <end position="135"/>
    </location>
</feature>
<comment type="caution">
    <text evidence="2">The sequence shown here is derived from an EMBL/GenBank/DDBJ whole genome shotgun (WGS) entry which is preliminary data.</text>
</comment>
<keyword evidence="3" id="KW-1185">Reference proteome</keyword>